<dbReference type="Pfam" id="PF00436">
    <property type="entry name" value="SSB"/>
    <property type="match status" value="1"/>
</dbReference>
<dbReference type="CDD" id="cd04496">
    <property type="entry name" value="SSB_OBF"/>
    <property type="match status" value="1"/>
</dbReference>
<dbReference type="PANTHER" id="PTHR10302">
    <property type="entry name" value="SINGLE-STRANDED DNA-BINDING PROTEIN"/>
    <property type="match status" value="1"/>
</dbReference>
<feature type="compositionally biased region" description="Polar residues" evidence="4">
    <location>
        <begin position="125"/>
        <end position="141"/>
    </location>
</feature>
<dbReference type="Proteomes" id="UP000826146">
    <property type="component" value="Chromosome"/>
</dbReference>
<protein>
    <recommendedName>
        <fullName evidence="2 3">Single-stranded DNA-binding protein</fullName>
        <shortName evidence="2">SSB</shortName>
    </recommendedName>
</protein>
<evidence type="ECO:0000256" key="2">
    <source>
        <dbReference type="HAMAP-Rule" id="MF_00984"/>
    </source>
</evidence>
<evidence type="ECO:0000256" key="4">
    <source>
        <dbReference type="SAM" id="MobiDB-lite"/>
    </source>
</evidence>
<organism evidence="5 6">
    <name type="scientific">Helicobacter gastrofelis</name>
    <dbReference type="NCBI Taxonomy" id="2849642"/>
    <lineage>
        <taxon>Bacteria</taxon>
        <taxon>Pseudomonadati</taxon>
        <taxon>Campylobacterota</taxon>
        <taxon>Epsilonproteobacteria</taxon>
        <taxon>Campylobacterales</taxon>
        <taxon>Helicobacteraceae</taxon>
        <taxon>Helicobacter</taxon>
    </lineage>
</organism>
<proteinExistence type="inferred from homology"/>
<evidence type="ECO:0000256" key="1">
    <source>
        <dbReference type="ARBA" id="ARBA00023125"/>
    </source>
</evidence>
<dbReference type="PANTHER" id="PTHR10302:SF27">
    <property type="entry name" value="SINGLE-STRANDED DNA-BINDING PROTEIN"/>
    <property type="match status" value="1"/>
</dbReference>
<name>A0ABN6IA15_9HELI</name>
<evidence type="ECO:0000313" key="6">
    <source>
        <dbReference type="Proteomes" id="UP000826146"/>
    </source>
</evidence>
<sequence>MYNKITLVGHFTRDVEVRHLSSGSVVGSGGIATNHTYKKQDGSKEQETCFVDLTFFGRTAEIAQQYLHKGSKVLIEGRLKFESWTDNAGNKRSKHVVVVENLVMLDSKAQSEGYMQIPQGYAQTPQGGFAPQNNFATQGYQQAPKREEKIPEINVDDDMPF</sequence>
<dbReference type="PIRSF" id="PIRSF002070">
    <property type="entry name" value="SSB"/>
    <property type="match status" value="1"/>
</dbReference>
<dbReference type="PROSITE" id="PS50935">
    <property type="entry name" value="SSB"/>
    <property type="match status" value="1"/>
</dbReference>
<keyword evidence="6" id="KW-1185">Reference proteome</keyword>
<comment type="caution">
    <text evidence="2">Lacks conserved residue(s) required for the propagation of feature annotation.</text>
</comment>
<dbReference type="InterPro" id="IPR011344">
    <property type="entry name" value="ssDNA-bd"/>
</dbReference>
<comment type="subunit">
    <text evidence="2">Homotetramer.</text>
</comment>
<dbReference type="EMBL" id="AP024819">
    <property type="protein sequence ID" value="BCZ18400.1"/>
    <property type="molecule type" value="Genomic_DNA"/>
</dbReference>
<gene>
    <name evidence="5" type="ORF">NHP190012_00420</name>
</gene>
<dbReference type="NCBIfam" id="TIGR00621">
    <property type="entry name" value="ssb"/>
    <property type="match status" value="1"/>
</dbReference>
<dbReference type="SUPFAM" id="SSF50249">
    <property type="entry name" value="Nucleic acid-binding proteins"/>
    <property type="match status" value="1"/>
</dbReference>
<keyword evidence="1 2" id="KW-0238">DNA-binding</keyword>
<accession>A0ABN6IA15</accession>
<dbReference type="InterPro" id="IPR000424">
    <property type="entry name" value="Primosome_PriB/ssb"/>
</dbReference>
<feature type="region of interest" description="Disordered" evidence="4">
    <location>
        <begin position="125"/>
        <end position="161"/>
    </location>
</feature>
<evidence type="ECO:0000313" key="5">
    <source>
        <dbReference type="EMBL" id="BCZ18400.1"/>
    </source>
</evidence>
<dbReference type="GO" id="GO:0003677">
    <property type="term" value="F:DNA binding"/>
    <property type="evidence" value="ECO:0007669"/>
    <property type="project" value="UniProtKB-KW"/>
</dbReference>
<dbReference type="HAMAP" id="MF_00984">
    <property type="entry name" value="SSB"/>
    <property type="match status" value="1"/>
</dbReference>
<dbReference type="RefSeq" id="WP_221271956.1">
    <property type="nucleotide sequence ID" value="NZ_AP024819.1"/>
</dbReference>
<dbReference type="InterPro" id="IPR012340">
    <property type="entry name" value="NA-bd_OB-fold"/>
</dbReference>
<dbReference type="Gene3D" id="2.40.50.140">
    <property type="entry name" value="Nucleic acid-binding proteins"/>
    <property type="match status" value="1"/>
</dbReference>
<evidence type="ECO:0000256" key="3">
    <source>
        <dbReference type="PIRNR" id="PIRNR002070"/>
    </source>
</evidence>
<reference evidence="5 6" key="1">
    <citation type="submission" date="2021-07" db="EMBL/GenBank/DDBJ databases">
        <title>Novel Helicobacter sp. Isolated from a cat.</title>
        <authorList>
            <person name="Rimbara E."/>
            <person name="Suzuki M."/>
        </authorList>
    </citation>
    <scope>NUCLEOTIDE SEQUENCE [LARGE SCALE GENOMIC DNA]</scope>
    <source>
        <strain evidence="6">NHP19-012</strain>
    </source>
</reference>